<dbReference type="EMBL" id="QSON01000002">
    <property type="protein sequence ID" value="RGJ06940.1"/>
    <property type="molecule type" value="Genomic_DNA"/>
</dbReference>
<evidence type="ECO:0000313" key="4">
    <source>
        <dbReference type="Proteomes" id="UP000263014"/>
    </source>
</evidence>
<evidence type="ECO:0000313" key="2">
    <source>
        <dbReference type="EMBL" id="RGL93481.1"/>
    </source>
</evidence>
<evidence type="ECO:0000313" key="1">
    <source>
        <dbReference type="EMBL" id="RGJ06940.1"/>
    </source>
</evidence>
<accession>A0A374PBR1</accession>
<proteinExistence type="predicted"/>
<comment type="caution">
    <text evidence="1">The sequence shown here is derived from an EMBL/GenBank/DDBJ whole genome shotgun (WGS) entry which is preliminary data.</text>
</comment>
<dbReference type="Proteomes" id="UP000263014">
    <property type="component" value="Unassembled WGS sequence"/>
</dbReference>
<dbReference type="AlphaFoldDB" id="A0A374PBR1"/>
<reference evidence="3 4" key="1">
    <citation type="submission" date="2018-08" db="EMBL/GenBank/DDBJ databases">
        <title>A genome reference for cultivated species of the human gut microbiota.</title>
        <authorList>
            <person name="Zou Y."/>
            <person name="Xue W."/>
            <person name="Luo G."/>
        </authorList>
    </citation>
    <scope>NUCLEOTIDE SEQUENCE [LARGE SCALE GENOMIC DNA]</scope>
    <source>
        <strain evidence="2 3">TF05-11AC</strain>
        <strain evidence="1 4">TM09-12</strain>
    </source>
</reference>
<protein>
    <submittedName>
        <fullName evidence="1">Uncharacterized protein</fullName>
    </submittedName>
</protein>
<evidence type="ECO:0000313" key="3">
    <source>
        <dbReference type="Proteomes" id="UP000261257"/>
    </source>
</evidence>
<name>A0A374PBR1_9FIRM</name>
<gene>
    <name evidence="2" type="ORF">DXC39_30980</name>
    <name evidence="1" type="ORF">DXD79_06590</name>
</gene>
<organism evidence="1 4">
    <name type="scientific">Hungatella hathewayi</name>
    <dbReference type="NCBI Taxonomy" id="154046"/>
    <lineage>
        <taxon>Bacteria</taxon>
        <taxon>Bacillati</taxon>
        <taxon>Bacillota</taxon>
        <taxon>Clostridia</taxon>
        <taxon>Lachnospirales</taxon>
        <taxon>Lachnospiraceae</taxon>
        <taxon>Hungatella</taxon>
    </lineage>
</organism>
<sequence length="80" mass="9439">MRKEENNRNIWIKMIEAVCTGRLIIMKKYDLSVLNLKDLFRILFLLQRIDNSAVDSAYARAGMHFANGMLQCRMNLSRKF</sequence>
<dbReference type="Proteomes" id="UP000261257">
    <property type="component" value="Unassembled WGS sequence"/>
</dbReference>
<dbReference type="EMBL" id="QSSQ01000059">
    <property type="protein sequence ID" value="RGL93481.1"/>
    <property type="molecule type" value="Genomic_DNA"/>
</dbReference>